<reference evidence="9 10" key="1">
    <citation type="journal article" date="2023" name="Cell">
        <title>Genetic manipulation of Patescibacteria provides mechanistic insights into microbial dark matter and the epibiotic lifestyle.</title>
        <authorList>
            <person name="Wang Y."/>
            <person name="Gallagher L.A."/>
            <person name="Andrade P.A."/>
            <person name="Liu A."/>
            <person name="Humphreys I.R."/>
            <person name="Turkarslan S."/>
            <person name="Cutler K.J."/>
            <person name="Arrieta-Ortiz M.L."/>
            <person name="Li Y."/>
            <person name="Radey M.C."/>
            <person name="McLean J.S."/>
            <person name="Cong Q."/>
            <person name="Baker D."/>
            <person name="Baliga N.S."/>
            <person name="Peterson S.B."/>
            <person name="Mougous J.D."/>
        </authorList>
    </citation>
    <scope>NUCLEOTIDE SEQUENCE [LARGE SCALE GENOMIC DNA]</scope>
    <source>
        <strain evidence="9 10">ML1</strain>
    </source>
</reference>
<keyword evidence="4" id="KW-0547">Nucleotide-binding</keyword>
<evidence type="ECO:0000256" key="1">
    <source>
        <dbReference type="ARBA" id="ARBA00008226"/>
    </source>
</evidence>
<evidence type="ECO:0000313" key="10">
    <source>
        <dbReference type="Proteomes" id="UP001177295"/>
    </source>
</evidence>
<evidence type="ECO:0000256" key="2">
    <source>
        <dbReference type="ARBA" id="ARBA00012829"/>
    </source>
</evidence>
<dbReference type="Gene3D" id="3.30.930.10">
    <property type="entry name" value="Bira Bifunctional Protein, Domain 2"/>
    <property type="match status" value="1"/>
</dbReference>
<dbReference type="InterPro" id="IPR045864">
    <property type="entry name" value="aa-tRNA-synth_II/BPL/LPL"/>
</dbReference>
<sequence>MGKQIKNEKMETLVSLCKRRGFIYQGSDVYGGLSGTWDYGPLGVALKRNIMQLWWRHFVDERDDMYGVDAAILMNQKVWQASGHVDTFVDPLCEDTVNHRRYRTDHILKDNGVDSDGMTMEQMDAAIHEKGITSPDGNPLSNSRTFNMMFKTYVGATESEDSISYLRPETAQGIFTNFKNVVDAFYPNLPFGIAQQGKAFRNEIAPRDFIFRSREFEQMEIEYFVDPERWQEAFDELLAATHEFLGKLGLSREHIHELDVPAEDRAHYSKKTIDIEYDFPIGCEELMGIAYRTDFDLGNIQRVSGKSMEYTVKGTNTKFVPHVIEPSFGVERALMAVLSEAYREDEINGGKRVYLALPEHLAPVRFCVSPLLKNKPELVEKARQVYRTLKAKYGRVMWDDNGNIGKRYRRQDEIGTPHCVVIDFQTLDDDTVTVRERDTTEQRRVKIEEL</sequence>
<dbReference type="InterPro" id="IPR036621">
    <property type="entry name" value="Anticodon-bd_dom_sf"/>
</dbReference>
<keyword evidence="7" id="KW-0030">Aminoacyl-tRNA synthetase</keyword>
<evidence type="ECO:0000259" key="8">
    <source>
        <dbReference type="PROSITE" id="PS50862"/>
    </source>
</evidence>
<dbReference type="PANTHER" id="PTHR10745">
    <property type="entry name" value="GLYCYL-TRNA SYNTHETASE/DNA POLYMERASE SUBUNIT GAMMA-2"/>
    <property type="match status" value="1"/>
</dbReference>
<keyword evidence="6" id="KW-0648">Protein biosynthesis</keyword>
<dbReference type="InterPro" id="IPR033731">
    <property type="entry name" value="GlyRS-like_core"/>
</dbReference>
<dbReference type="PRINTS" id="PR01043">
    <property type="entry name" value="TRNASYNTHGLY"/>
</dbReference>
<dbReference type="PROSITE" id="PS50862">
    <property type="entry name" value="AA_TRNA_LIGASE_II"/>
    <property type="match status" value="1"/>
</dbReference>
<protein>
    <recommendedName>
        <fullName evidence="2">glycine--tRNA ligase</fullName>
        <ecNumber evidence="2">6.1.1.14</ecNumber>
    </recommendedName>
</protein>
<dbReference type="CDD" id="cd00774">
    <property type="entry name" value="GlyRS-like_core"/>
    <property type="match status" value="1"/>
</dbReference>
<dbReference type="Pfam" id="PF00587">
    <property type="entry name" value="tRNA-synt_2b"/>
    <property type="match status" value="1"/>
</dbReference>
<dbReference type="InterPro" id="IPR027031">
    <property type="entry name" value="Gly-tRNA_synthase/POLG2"/>
</dbReference>
<evidence type="ECO:0000256" key="3">
    <source>
        <dbReference type="ARBA" id="ARBA00022598"/>
    </source>
</evidence>
<dbReference type="PANTHER" id="PTHR10745:SF8">
    <property type="entry name" value="DNA POLYMERASE SUBUNIT GAMMA-2, MITOCHONDRIAL"/>
    <property type="match status" value="1"/>
</dbReference>
<evidence type="ECO:0000256" key="5">
    <source>
        <dbReference type="ARBA" id="ARBA00022840"/>
    </source>
</evidence>
<gene>
    <name evidence="9" type="primary">glyQS</name>
    <name evidence="9" type="ORF">SEML1_0249</name>
</gene>
<dbReference type="GO" id="GO:0004820">
    <property type="term" value="F:glycine-tRNA ligase activity"/>
    <property type="evidence" value="ECO:0007669"/>
    <property type="project" value="UniProtKB-EC"/>
</dbReference>
<dbReference type="SUPFAM" id="SSF55681">
    <property type="entry name" value="Class II aaRS and biotin synthetases"/>
    <property type="match status" value="1"/>
</dbReference>
<evidence type="ECO:0000256" key="6">
    <source>
        <dbReference type="ARBA" id="ARBA00022917"/>
    </source>
</evidence>
<dbReference type="InterPro" id="IPR004154">
    <property type="entry name" value="Anticodon-bd"/>
</dbReference>
<evidence type="ECO:0000256" key="4">
    <source>
        <dbReference type="ARBA" id="ARBA00022741"/>
    </source>
</evidence>
<keyword evidence="3 9" id="KW-0436">Ligase</keyword>
<dbReference type="RefSeq" id="WP_376754248.1">
    <property type="nucleotide sequence ID" value="NZ_CP124550.1"/>
</dbReference>
<dbReference type="InterPro" id="IPR002315">
    <property type="entry name" value="tRNA-synt_gly"/>
</dbReference>
<dbReference type="EC" id="6.1.1.14" evidence="2"/>
<dbReference type="NCBIfam" id="TIGR00389">
    <property type="entry name" value="glyS_dimeric"/>
    <property type="match status" value="1"/>
</dbReference>
<organism evidence="9 10">
    <name type="scientific">Candidatus Southlakia epibionticum</name>
    <dbReference type="NCBI Taxonomy" id="3043284"/>
    <lineage>
        <taxon>Bacteria</taxon>
        <taxon>Candidatus Saccharimonadota</taxon>
        <taxon>Candidatus Saccharimonadia</taxon>
        <taxon>Candidatus Saccharimonadales</taxon>
        <taxon>Candidatus Saccharimonadaceae</taxon>
        <taxon>Candidatus Southlakia</taxon>
    </lineage>
</organism>
<dbReference type="NCBIfam" id="NF003211">
    <property type="entry name" value="PRK04173.1"/>
    <property type="match status" value="1"/>
</dbReference>
<dbReference type="InterPro" id="IPR006195">
    <property type="entry name" value="aa-tRNA-synth_II"/>
</dbReference>
<dbReference type="InterPro" id="IPR002314">
    <property type="entry name" value="aa-tRNA-synt_IIb"/>
</dbReference>
<dbReference type="Proteomes" id="UP001177295">
    <property type="component" value="Chromosome"/>
</dbReference>
<dbReference type="EMBL" id="CP124550">
    <property type="protein sequence ID" value="WIO45879.1"/>
    <property type="molecule type" value="Genomic_DNA"/>
</dbReference>
<evidence type="ECO:0000313" key="9">
    <source>
        <dbReference type="EMBL" id="WIO45879.1"/>
    </source>
</evidence>
<evidence type="ECO:0000256" key="7">
    <source>
        <dbReference type="ARBA" id="ARBA00023146"/>
    </source>
</evidence>
<keyword evidence="5" id="KW-0067">ATP-binding</keyword>
<dbReference type="SUPFAM" id="SSF52954">
    <property type="entry name" value="Class II aaRS ABD-related"/>
    <property type="match status" value="1"/>
</dbReference>
<keyword evidence="10" id="KW-1185">Reference proteome</keyword>
<name>A0ABY8WW38_9BACT</name>
<accession>A0ABY8WW38</accession>
<dbReference type="Pfam" id="PF03129">
    <property type="entry name" value="HGTP_anticodon"/>
    <property type="match status" value="1"/>
</dbReference>
<dbReference type="Gene3D" id="3.40.50.800">
    <property type="entry name" value="Anticodon-binding domain"/>
    <property type="match status" value="1"/>
</dbReference>
<proteinExistence type="inferred from homology"/>
<feature type="domain" description="Aminoacyl-transfer RNA synthetases class-II family profile" evidence="8">
    <location>
        <begin position="11"/>
        <end position="358"/>
    </location>
</feature>
<comment type="similarity">
    <text evidence="1">Belongs to the class-II aminoacyl-tRNA synthetase family.</text>
</comment>